<dbReference type="CDD" id="cd17278">
    <property type="entry name" value="RMtype1_S_LdeBORF1052P-TRD2-CR2"/>
    <property type="match status" value="1"/>
</dbReference>
<protein>
    <submittedName>
        <fullName evidence="5">Type I restriction modification DNA specificity domain protein</fullName>
    </submittedName>
</protein>
<accession>C2EKP9</accession>
<dbReference type="PANTHER" id="PTHR30408">
    <property type="entry name" value="TYPE-1 RESTRICTION ENZYME ECOKI SPECIFICITY PROTEIN"/>
    <property type="match status" value="1"/>
</dbReference>
<dbReference type="SUPFAM" id="SSF116734">
    <property type="entry name" value="DNA methylase specificity domain"/>
    <property type="match status" value="2"/>
</dbReference>
<feature type="domain" description="Type I restriction modification DNA specificity" evidence="4">
    <location>
        <begin position="242"/>
        <end position="346"/>
    </location>
</feature>
<organism evidence="5 6">
    <name type="scientific">Lactobacillus ultunensis DSM 16047</name>
    <dbReference type="NCBI Taxonomy" id="525365"/>
    <lineage>
        <taxon>Bacteria</taxon>
        <taxon>Bacillati</taxon>
        <taxon>Bacillota</taxon>
        <taxon>Bacilli</taxon>
        <taxon>Lactobacillales</taxon>
        <taxon>Lactobacillaceae</taxon>
        <taxon>Lactobacillus</taxon>
    </lineage>
</organism>
<dbReference type="HOGENOM" id="CLU_021095_10_1_9"/>
<dbReference type="PATRIC" id="fig|525365.8.peg.372"/>
<evidence type="ECO:0000256" key="1">
    <source>
        <dbReference type="ARBA" id="ARBA00010923"/>
    </source>
</evidence>
<dbReference type="eggNOG" id="COG0732">
    <property type="taxonomic scope" value="Bacteria"/>
</dbReference>
<keyword evidence="3" id="KW-0238">DNA-binding</keyword>
<dbReference type="EMBL" id="ACGU01000013">
    <property type="protein sequence ID" value="EEJ72920.1"/>
    <property type="molecule type" value="Genomic_DNA"/>
</dbReference>
<dbReference type="Pfam" id="PF01420">
    <property type="entry name" value="Methylase_S"/>
    <property type="match status" value="2"/>
</dbReference>
<proteinExistence type="inferred from homology"/>
<dbReference type="GO" id="GO:0009307">
    <property type="term" value="P:DNA restriction-modification system"/>
    <property type="evidence" value="ECO:0007669"/>
    <property type="project" value="UniProtKB-KW"/>
</dbReference>
<dbReference type="InterPro" id="IPR000055">
    <property type="entry name" value="Restrct_endonuc_typeI_TRD"/>
</dbReference>
<dbReference type="OrthoDB" id="9795776at2"/>
<gene>
    <name evidence="5" type="ORF">HMPREF0548_0245</name>
</gene>
<dbReference type="InterPro" id="IPR052021">
    <property type="entry name" value="Type-I_RS_S_subunit"/>
</dbReference>
<dbReference type="InterPro" id="IPR044946">
    <property type="entry name" value="Restrct_endonuc_typeI_TRD_sf"/>
</dbReference>
<name>C2EKP9_9LACO</name>
<evidence type="ECO:0000313" key="6">
    <source>
        <dbReference type="Proteomes" id="UP000005583"/>
    </source>
</evidence>
<dbReference type="Gene3D" id="3.90.220.20">
    <property type="entry name" value="DNA methylase specificity domains"/>
    <property type="match status" value="2"/>
</dbReference>
<keyword evidence="6" id="KW-1185">Reference proteome</keyword>
<dbReference type="Proteomes" id="UP000005583">
    <property type="component" value="Unassembled WGS sequence"/>
</dbReference>
<comment type="similarity">
    <text evidence="1">Belongs to the type-I restriction system S methylase family.</text>
</comment>
<evidence type="ECO:0000313" key="5">
    <source>
        <dbReference type="EMBL" id="EEJ72920.1"/>
    </source>
</evidence>
<evidence type="ECO:0000259" key="4">
    <source>
        <dbReference type="Pfam" id="PF01420"/>
    </source>
</evidence>
<comment type="caution">
    <text evidence="5">The sequence shown here is derived from an EMBL/GenBank/DDBJ whole genome shotgun (WGS) entry which is preliminary data.</text>
</comment>
<dbReference type="AlphaFoldDB" id="C2EKP9"/>
<evidence type="ECO:0000256" key="3">
    <source>
        <dbReference type="ARBA" id="ARBA00023125"/>
    </source>
</evidence>
<dbReference type="RefSeq" id="WP_007126435.1">
    <property type="nucleotide sequence ID" value="NZ_AZFO01000014.1"/>
</dbReference>
<feature type="domain" description="Type I restriction modification DNA specificity" evidence="4">
    <location>
        <begin position="3"/>
        <end position="175"/>
    </location>
</feature>
<sequence length="383" mass="43934">MQYLTLDTVCDVLNGYAFKSKKYVSTGIRIIRINNVQDGYIEDKTPVFYPKEDEHVSKYRLLADDVLVSLTGNVGRVAIINDEYLPAALNQRVACLRVKNSKVLKKYLFYFLNSKKFRSDCISSANGIAQKNISTKWLKKYKISIPSIEEQRKKVAILSKLESAIKKKNEQINKINLLAKARFVEMFAQEQHVSKMSQACFIITDGTHQSPEFVTKGIPFVFVSNLINNQLIYDTQKFIDENTYNKLIKRTPIEKGDLLLSIVGSYGHVAVVKSNKKFLFQRHIAYIKVNPNLVDSEYLQSELLDSYVQNQIRMEVHGVAQKTLNLSAVKNLTIKLPPLASQKKFAFFKRHVDKSKVVNASIMKYIISIRFYQYFDKNEGGAR</sequence>
<reference evidence="5 6" key="1">
    <citation type="submission" date="2009-01" db="EMBL/GenBank/DDBJ databases">
        <authorList>
            <person name="Qin X."/>
            <person name="Bachman B."/>
            <person name="Battles P."/>
            <person name="Bell A."/>
            <person name="Bess C."/>
            <person name="Bickham C."/>
            <person name="Chaboub L."/>
            <person name="Chen D."/>
            <person name="Coyle M."/>
            <person name="Deiros D.R."/>
            <person name="Dinh H."/>
            <person name="Forbes L."/>
            <person name="Fowler G."/>
            <person name="Francisco L."/>
            <person name="Fu Q."/>
            <person name="Gubbala S."/>
            <person name="Hale W."/>
            <person name="Han Y."/>
            <person name="Hemphill L."/>
            <person name="Highlander S.K."/>
            <person name="Hirani K."/>
            <person name="Hogues M."/>
            <person name="Jackson L."/>
            <person name="Jakkamsetti A."/>
            <person name="Javaid M."/>
            <person name="Jiang H."/>
            <person name="Korchina V."/>
            <person name="Kovar C."/>
            <person name="Lara F."/>
            <person name="Lee S."/>
            <person name="Mata R."/>
            <person name="Mathew T."/>
            <person name="Moen C."/>
            <person name="Morales K."/>
            <person name="Munidasa M."/>
            <person name="Nazareth L."/>
            <person name="Ngo R."/>
            <person name="Nguyen L."/>
            <person name="Okwuonu G."/>
            <person name="Ongeri F."/>
            <person name="Patil S."/>
            <person name="Petrosino J."/>
            <person name="Pham C."/>
            <person name="Pham P."/>
            <person name="Pu L.-L."/>
            <person name="Puazo M."/>
            <person name="Raj R."/>
            <person name="Reid J."/>
            <person name="Rouhana J."/>
            <person name="Saada N."/>
            <person name="Shang Y."/>
            <person name="Simmons D."/>
            <person name="Thornton R."/>
            <person name="Warren J."/>
            <person name="Weissenberger G."/>
            <person name="Zhang J."/>
            <person name="Zhang L."/>
            <person name="Zhou C."/>
            <person name="Zhu D."/>
            <person name="Muzny D."/>
            <person name="Worley K."/>
            <person name="Gibbs R."/>
        </authorList>
    </citation>
    <scope>NUCLEOTIDE SEQUENCE [LARGE SCALE GENOMIC DNA]</scope>
    <source>
        <strain evidence="5 6">DSM 16047</strain>
    </source>
</reference>
<dbReference type="GO" id="GO:0003677">
    <property type="term" value="F:DNA binding"/>
    <property type="evidence" value="ECO:0007669"/>
    <property type="project" value="UniProtKB-KW"/>
</dbReference>
<dbReference type="PANTHER" id="PTHR30408:SF12">
    <property type="entry name" value="TYPE I RESTRICTION ENZYME MJAVIII SPECIFICITY SUBUNIT"/>
    <property type="match status" value="1"/>
</dbReference>
<dbReference type="STRING" id="525365.HMPREF0548_0245"/>
<keyword evidence="2" id="KW-0680">Restriction system</keyword>
<evidence type="ECO:0000256" key="2">
    <source>
        <dbReference type="ARBA" id="ARBA00022747"/>
    </source>
</evidence>